<proteinExistence type="inferred from homology"/>
<dbReference type="AlphaFoldDB" id="A0A562I1L2"/>
<dbReference type="EMBL" id="VLKG01000007">
    <property type="protein sequence ID" value="TWH64706.1"/>
    <property type="molecule type" value="Genomic_DNA"/>
</dbReference>
<dbReference type="PANTHER" id="PTHR35089">
    <property type="entry name" value="CHAPERONE PROTEIN SKP"/>
    <property type="match status" value="1"/>
</dbReference>
<dbReference type="GO" id="GO:0050821">
    <property type="term" value="P:protein stabilization"/>
    <property type="evidence" value="ECO:0007669"/>
    <property type="project" value="TreeGrafter"/>
</dbReference>
<dbReference type="Gene3D" id="3.30.910.20">
    <property type="entry name" value="Skp domain"/>
    <property type="match status" value="1"/>
</dbReference>
<dbReference type="InterPro" id="IPR005632">
    <property type="entry name" value="Chaperone_Skp"/>
</dbReference>
<keyword evidence="6" id="KW-1185">Reference proteome</keyword>
<sequence>MRKLIPLFLASTILVAGPASADTKIAVLNIQMALQESDAAKRYITDSERKFGPQLDKLKKLEEDAKRIQERLVKNGDKMQQSEQERLELELKQKARDFQVQSKDLNDAKSKADRDMLQQLKPKLDKAVEETIKRGDYDLVVEASAVVNVKPQFDITRQVIERMNQIR</sequence>
<dbReference type="GO" id="GO:0005829">
    <property type="term" value="C:cytosol"/>
    <property type="evidence" value="ECO:0007669"/>
    <property type="project" value="TreeGrafter"/>
</dbReference>
<dbReference type="InterPro" id="IPR024930">
    <property type="entry name" value="Skp_dom_sf"/>
</dbReference>
<keyword evidence="2 4" id="KW-0732">Signal</keyword>
<reference evidence="5 6" key="1">
    <citation type="submission" date="2019-07" db="EMBL/GenBank/DDBJ databases">
        <title>Genomic Encyclopedia of Type Strains, Phase I: the one thousand microbial genomes (KMG-I) project.</title>
        <authorList>
            <person name="Kyrpides N."/>
        </authorList>
    </citation>
    <scope>NUCLEOTIDE SEQUENCE [LARGE SCALE GENOMIC DNA]</scope>
    <source>
        <strain evidence="5 6">DSM 375</strain>
    </source>
</reference>
<gene>
    <name evidence="5" type="ORF">LX59_02052</name>
</gene>
<feature type="signal peptide" evidence="4">
    <location>
        <begin position="1"/>
        <end position="21"/>
    </location>
</feature>
<dbReference type="SMART" id="SM00935">
    <property type="entry name" value="OmpH"/>
    <property type="match status" value="1"/>
</dbReference>
<organism evidence="5 6">
    <name type="scientific">Azomonas agilis</name>
    <dbReference type="NCBI Taxonomy" id="116849"/>
    <lineage>
        <taxon>Bacteria</taxon>
        <taxon>Pseudomonadati</taxon>
        <taxon>Pseudomonadota</taxon>
        <taxon>Gammaproteobacteria</taxon>
        <taxon>Pseudomonadales</taxon>
        <taxon>Pseudomonadaceae</taxon>
        <taxon>Azomonas</taxon>
    </lineage>
</organism>
<evidence type="ECO:0000313" key="6">
    <source>
        <dbReference type="Proteomes" id="UP000319627"/>
    </source>
</evidence>
<dbReference type="SUPFAM" id="SSF111384">
    <property type="entry name" value="OmpH-like"/>
    <property type="match status" value="1"/>
</dbReference>
<dbReference type="Proteomes" id="UP000319627">
    <property type="component" value="Unassembled WGS sequence"/>
</dbReference>
<protein>
    <submittedName>
        <fullName evidence="5">Periplasmic chaperone for outer membrane proteins Skp</fullName>
    </submittedName>
</protein>
<accession>A0A562I1L2</accession>
<feature type="coiled-coil region" evidence="3">
    <location>
        <begin position="58"/>
        <end position="85"/>
    </location>
</feature>
<dbReference type="PANTHER" id="PTHR35089:SF1">
    <property type="entry name" value="CHAPERONE PROTEIN SKP"/>
    <property type="match status" value="1"/>
</dbReference>
<keyword evidence="3" id="KW-0175">Coiled coil</keyword>
<dbReference type="OrthoDB" id="6120044at2"/>
<evidence type="ECO:0000256" key="3">
    <source>
        <dbReference type="SAM" id="Coils"/>
    </source>
</evidence>
<evidence type="ECO:0000256" key="2">
    <source>
        <dbReference type="ARBA" id="ARBA00022729"/>
    </source>
</evidence>
<dbReference type="RefSeq" id="WP_144571755.1">
    <property type="nucleotide sequence ID" value="NZ_VLKG01000007.1"/>
</dbReference>
<evidence type="ECO:0000313" key="5">
    <source>
        <dbReference type="EMBL" id="TWH64706.1"/>
    </source>
</evidence>
<comment type="similarity">
    <text evidence="1">Belongs to the Skp family.</text>
</comment>
<dbReference type="Pfam" id="PF03938">
    <property type="entry name" value="OmpH"/>
    <property type="match status" value="1"/>
</dbReference>
<name>A0A562I1L2_9GAMM</name>
<feature type="chain" id="PRO_5022125391" evidence="4">
    <location>
        <begin position="22"/>
        <end position="167"/>
    </location>
</feature>
<dbReference type="GO" id="GO:0051082">
    <property type="term" value="F:unfolded protein binding"/>
    <property type="evidence" value="ECO:0007669"/>
    <property type="project" value="InterPro"/>
</dbReference>
<comment type="caution">
    <text evidence="5">The sequence shown here is derived from an EMBL/GenBank/DDBJ whole genome shotgun (WGS) entry which is preliminary data.</text>
</comment>
<evidence type="ECO:0000256" key="1">
    <source>
        <dbReference type="ARBA" id="ARBA00009091"/>
    </source>
</evidence>
<evidence type="ECO:0000256" key="4">
    <source>
        <dbReference type="SAM" id="SignalP"/>
    </source>
</evidence>